<feature type="transmembrane region" description="Helical" evidence="6">
    <location>
        <begin position="485"/>
        <end position="507"/>
    </location>
</feature>
<dbReference type="PANTHER" id="PTHR30250:SF21">
    <property type="entry name" value="LIPID II FLIPPASE MURJ"/>
    <property type="match status" value="1"/>
</dbReference>
<dbReference type="CDD" id="cd13124">
    <property type="entry name" value="MATE_SpoVB_like"/>
    <property type="match status" value="1"/>
</dbReference>
<comment type="caution">
    <text evidence="7">The sequence shown here is derived from an EMBL/GenBank/DDBJ whole genome shotgun (WGS) entry which is preliminary data.</text>
</comment>
<evidence type="ECO:0000256" key="4">
    <source>
        <dbReference type="ARBA" id="ARBA00022989"/>
    </source>
</evidence>
<feature type="transmembrane region" description="Helical" evidence="6">
    <location>
        <begin position="130"/>
        <end position="148"/>
    </location>
</feature>
<dbReference type="AlphaFoldDB" id="A0A9D1H2M1"/>
<dbReference type="EMBL" id="DVLU01000040">
    <property type="protein sequence ID" value="HIT85163.1"/>
    <property type="molecule type" value="Genomic_DNA"/>
</dbReference>
<feature type="transmembrane region" description="Helical" evidence="6">
    <location>
        <begin position="450"/>
        <end position="473"/>
    </location>
</feature>
<feature type="transmembrane region" description="Helical" evidence="6">
    <location>
        <begin position="191"/>
        <end position="214"/>
    </location>
</feature>
<evidence type="ECO:0000256" key="1">
    <source>
        <dbReference type="ARBA" id="ARBA00004651"/>
    </source>
</evidence>
<evidence type="ECO:0000256" key="5">
    <source>
        <dbReference type="ARBA" id="ARBA00023136"/>
    </source>
</evidence>
<dbReference type="PIRSF" id="PIRSF038958">
    <property type="entry name" value="PG_synth_SpoVB"/>
    <property type="match status" value="1"/>
</dbReference>
<dbReference type="InterPro" id="IPR024923">
    <property type="entry name" value="PG_synth_SpoVB"/>
</dbReference>
<sequence length="569" mass="60609">MSDLKKNNSHSFMGNVAIVLIAQLMVKILGFVYRIVITNVEGFGDLGNAYYTAGFQIYTVLLAISSVGIPNAMAKMVSERIALKDYRGAHRIFKTAFLLFAGIGIVCSGLLYLCAGFYTNSVISMPGAIYSIKALSPSIFFVCISSVVRGYFQGMNDMNATSRSQMLEQVFKCALTVILVMLVAGQKPEVMAAWANGASSIATLLSFAYLAAFYMRRQKGIKEEIRKTAVESLSYGTGKLMKSILMLSIPISLASIITSLNRVIDTATIIRGIEAAFANGIPAHFDASGTWVDTILSPTAEQLSLEAERLMGMLSKSDTLINMPLSLNFAFATVLVPTIAGALIVGNKKEASSKAAYSFLISIILILPCAIGYIVLAKPIYNVVYFNASQGADLLAWTAVSLVFSALSQTMSGTLQGIGKIYVPAIGLLVGCAVKLVLNLTLIRIPGINIYGAVISTIACQIVAFLISFTVMIKYISFKITVVKYIIKPLIAGGVMGAAAVGVHRLVTLAAGTGFMGNLAATLVAIAAAAVVYLALVAALRILNRDEIEMLPGGAGIYRLLCKIGLYKA</sequence>
<feature type="transmembrane region" description="Helical" evidence="6">
    <location>
        <begin position="357"/>
        <end position="376"/>
    </location>
</feature>
<feature type="transmembrane region" description="Helical" evidence="6">
    <location>
        <begin position="388"/>
        <end position="407"/>
    </location>
</feature>
<dbReference type="GO" id="GO:0005886">
    <property type="term" value="C:plasma membrane"/>
    <property type="evidence" value="ECO:0007669"/>
    <property type="project" value="UniProtKB-SubCell"/>
</dbReference>
<reference evidence="7" key="2">
    <citation type="journal article" date="2021" name="PeerJ">
        <title>Extensive microbial diversity within the chicken gut microbiome revealed by metagenomics and culture.</title>
        <authorList>
            <person name="Gilroy R."/>
            <person name="Ravi A."/>
            <person name="Getino M."/>
            <person name="Pursley I."/>
            <person name="Horton D.L."/>
            <person name="Alikhan N.F."/>
            <person name="Baker D."/>
            <person name="Gharbi K."/>
            <person name="Hall N."/>
            <person name="Watson M."/>
            <person name="Adriaenssens E.M."/>
            <person name="Foster-Nyarko E."/>
            <person name="Jarju S."/>
            <person name="Secka A."/>
            <person name="Antonio M."/>
            <person name="Oren A."/>
            <person name="Chaudhuri R.R."/>
            <person name="La Ragione R."/>
            <person name="Hildebrand F."/>
            <person name="Pallen M.J."/>
        </authorList>
    </citation>
    <scope>NUCLEOTIDE SEQUENCE</scope>
    <source>
        <strain evidence="7">CHK181-108</strain>
    </source>
</reference>
<feature type="transmembrane region" description="Helical" evidence="6">
    <location>
        <begin position="325"/>
        <end position="345"/>
    </location>
</feature>
<reference evidence="7" key="1">
    <citation type="submission" date="2020-10" db="EMBL/GenBank/DDBJ databases">
        <authorList>
            <person name="Gilroy R."/>
        </authorList>
    </citation>
    <scope>NUCLEOTIDE SEQUENCE</scope>
    <source>
        <strain evidence="7">CHK181-108</strain>
    </source>
</reference>
<feature type="transmembrane region" description="Helical" evidence="6">
    <location>
        <begin position="95"/>
        <end position="118"/>
    </location>
</feature>
<evidence type="ECO:0000313" key="8">
    <source>
        <dbReference type="Proteomes" id="UP000824165"/>
    </source>
</evidence>
<comment type="subcellular location">
    <subcellularLocation>
        <location evidence="1">Cell membrane</location>
        <topology evidence="1">Multi-pass membrane protein</topology>
    </subcellularLocation>
</comment>
<evidence type="ECO:0000256" key="3">
    <source>
        <dbReference type="ARBA" id="ARBA00022692"/>
    </source>
</evidence>
<feature type="transmembrane region" description="Helical" evidence="6">
    <location>
        <begin position="12"/>
        <end position="35"/>
    </location>
</feature>
<feature type="transmembrane region" description="Helical" evidence="6">
    <location>
        <begin position="169"/>
        <end position="185"/>
    </location>
</feature>
<protein>
    <submittedName>
        <fullName evidence="7">Polysaccharide biosynthesis protein</fullName>
    </submittedName>
</protein>
<keyword evidence="4 6" id="KW-1133">Transmembrane helix</keyword>
<organism evidence="7 8">
    <name type="scientific">Candidatus Ornithomonoglobus intestinigallinarum</name>
    <dbReference type="NCBI Taxonomy" id="2840894"/>
    <lineage>
        <taxon>Bacteria</taxon>
        <taxon>Bacillati</taxon>
        <taxon>Bacillota</taxon>
        <taxon>Clostridia</taxon>
        <taxon>Candidatus Ornithomonoglobus</taxon>
    </lineage>
</organism>
<gene>
    <name evidence="7" type="ORF">IAA60_04555</name>
</gene>
<accession>A0A9D1H2M1</accession>
<keyword evidence="5 6" id="KW-0472">Membrane</keyword>
<feature type="transmembrane region" description="Helical" evidence="6">
    <location>
        <begin position="419"/>
        <end position="438"/>
    </location>
</feature>
<evidence type="ECO:0000256" key="2">
    <source>
        <dbReference type="ARBA" id="ARBA00022475"/>
    </source>
</evidence>
<keyword evidence="3 6" id="KW-0812">Transmembrane</keyword>
<keyword evidence="2" id="KW-1003">Cell membrane</keyword>
<dbReference type="InterPro" id="IPR002797">
    <property type="entry name" value="Polysacc_synth"/>
</dbReference>
<dbReference type="Proteomes" id="UP000824165">
    <property type="component" value="Unassembled WGS sequence"/>
</dbReference>
<feature type="transmembrane region" description="Helical" evidence="6">
    <location>
        <begin position="519"/>
        <end position="540"/>
    </location>
</feature>
<proteinExistence type="predicted"/>
<evidence type="ECO:0000313" key="7">
    <source>
        <dbReference type="EMBL" id="HIT85163.1"/>
    </source>
</evidence>
<dbReference type="InterPro" id="IPR050833">
    <property type="entry name" value="Poly_Biosynth_Transport"/>
</dbReference>
<evidence type="ECO:0000256" key="6">
    <source>
        <dbReference type="SAM" id="Phobius"/>
    </source>
</evidence>
<name>A0A9D1H2M1_9FIRM</name>
<feature type="transmembrane region" description="Helical" evidence="6">
    <location>
        <begin position="55"/>
        <end position="74"/>
    </location>
</feature>
<dbReference type="Pfam" id="PF01943">
    <property type="entry name" value="Polysacc_synt"/>
    <property type="match status" value="1"/>
</dbReference>
<dbReference type="PANTHER" id="PTHR30250">
    <property type="entry name" value="PST FAMILY PREDICTED COLANIC ACID TRANSPORTER"/>
    <property type="match status" value="1"/>
</dbReference>